<organism evidence="1 2">
    <name type="scientific">Vibrio maritimus</name>
    <dbReference type="NCBI Taxonomy" id="990268"/>
    <lineage>
        <taxon>Bacteria</taxon>
        <taxon>Pseudomonadati</taxon>
        <taxon>Pseudomonadota</taxon>
        <taxon>Gammaproteobacteria</taxon>
        <taxon>Vibrionales</taxon>
        <taxon>Vibrionaceae</taxon>
        <taxon>Vibrio</taxon>
    </lineage>
</organism>
<name>A0A090T4Z2_9VIBR</name>
<proteinExistence type="predicted"/>
<comment type="caution">
    <text evidence="1">The sequence shown here is derived from an EMBL/GenBank/DDBJ whole genome shotgun (WGS) entry which is preliminary data.</text>
</comment>
<keyword evidence="2" id="KW-1185">Reference proteome</keyword>
<evidence type="ECO:0000313" key="2">
    <source>
        <dbReference type="Proteomes" id="UP000029224"/>
    </source>
</evidence>
<gene>
    <name evidence="1" type="ORF">JCM19240_3346</name>
</gene>
<reference evidence="1 2" key="1">
    <citation type="submission" date="2014-09" db="EMBL/GenBank/DDBJ databases">
        <title>Vibrio maritimus JCM 19240. (C210) whole genome shotgun sequence.</title>
        <authorList>
            <person name="Sawabe T."/>
            <person name="Meirelles P."/>
            <person name="Nakanishi M."/>
            <person name="Sayaka M."/>
            <person name="Hattori M."/>
            <person name="Ohkuma M."/>
        </authorList>
    </citation>
    <scope>NUCLEOTIDE SEQUENCE [LARGE SCALE GENOMIC DNA]</scope>
    <source>
        <strain evidence="1 2">JCM 19240</strain>
    </source>
</reference>
<dbReference type="EMBL" id="BBMT01000006">
    <property type="protein sequence ID" value="GAL34976.1"/>
    <property type="molecule type" value="Genomic_DNA"/>
</dbReference>
<evidence type="ECO:0000313" key="1">
    <source>
        <dbReference type="EMBL" id="GAL34976.1"/>
    </source>
</evidence>
<reference evidence="1 2" key="2">
    <citation type="submission" date="2014-09" db="EMBL/GenBank/DDBJ databases">
        <authorList>
            <consortium name="NBRP consortium"/>
            <person name="Sawabe T."/>
            <person name="Meirelles P."/>
            <person name="Nakanishi M."/>
            <person name="Sayaka M."/>
            <person name="Hattori M."/>
            <person name="Ohkuma M."/>
        </authorList>
    </citation>
    <scope>NUCLEOTIDE SEQUENCE [LARGE SCALE GENOMIC DNA]</scope>
    <source>
        <strain evidence="1 2">JCM 19240</strain>
    </source>
</reference>
<dbReference type="AlphaFoldDB" id="A0A090T4Z2"/>
<dbReference type="Proteomes" id="UP000029224">
    <property type="component" value="Unassembled WGS sequence"/>
</dbReference>
<accession>A0A090T4Z2</accession>
<sequence length="41" mass="4663">MRLFAKLASGKGYDLVCPKGMENRAKFTAFSRWVKDQIAVK</sequence>
<protein>
    <submittedName>
        <fullName evidence="1">Uncharacterized protein</fullName>
    </submittedName>
</protein>